<gene>
    <name evidence="2" type="ORF">HNP47_001435</name>
</gene>
<evidence type="ECO:0000256" key="1">
    <source>
        <dbReference type="SAM" id="Coils"/>
    </source>
</evidence>
<dbReference type="EMBL" id="JACHLJ010000001">
    <property type="protein sequence ID" value="MBB5771466.1"/>
    <property type="molecule type" value="Genomic_DNA"/>
</dbReference>
<reference evidence="2 3" key="1">
    <citation type="submission" date="2020-08" db="EMBL/GenBank/DDBJ databases">
        <title>Functional genomics of gut bacteria from endangered species of beetles.</title>
        <authorList>
            <person name="Carlos-Shanley C."/>
        </authorList>
    </citation>
    <scope>NUCLEOTIDE SEQUENCE [LARGE SCALE GENOMIC DNA]</scope>
    <source>
        <strain evidence="2 3">S00192</strain>
    </source>
</reference>
<proteinExistence type="predicted"/>
<evidence type="ECO:0000313" key="3">
    <source>
        <dbReference type="Proteomes" id="UP000556201"/>
    </source>
</evidence>
<name>A0A7W9FU10_BREVE</name>
<feature type="coiled-coil region" evidence="1">
    <location>
        <begin position="242"/>
        <end position="269"/>
    </location>
</feature>
<evidence type="ECO:0008006" key="4">
    <source>
        <dbReference type="Google" id="ProtNLM"/>
    </source>
</evidence>
<sequence length="271" mass="30709">MSKGLSDQEIALVASWLSSERLATFVKISGTERDAFELHQQMMAVAGALMPVIGLIEIALRNSICDRLRQHFDMPDWLNHPPAPFAWRGEELQSLNRAIRQGQRAEYAKLNNAEKRALDEVAFPMGIPAGISHEDRSKARQKAIRVTQGQQIAQLTILFWKRLFSNDYEATLWARSLKRLFPNKTLTRGQIAAELEHVYQARNRIAHHEPLYGRRLENALLAIDFLAQNFETKTPGPDAVLAKATGAERERLQTEANKLKAMLERFDVSAV</sequence>
<dbReference type="AlphaFoldDB" id="A0A7W9FU10"/>
<protein>
    <recommendedName>
        <fullName evidence="4">Abi-like protein</fullName>
    </recommendedName>
</protein>
<comment type="caution">
    <text evidence="2">The sequence shown here is derived from an EMBL/GenBank/DDBJ whole genome shotgun (WGS) entry which is preliminary data.</text>
</comment>
<dbReference type="Proteomes" id="UP000556201">
    <property type="component" value="Unassembled WGS sequence"/>
</dbReference>
<accession>A0A7W9FU10</accession>
<evidence type="ECO:0000313" key="2">
    <source>
        <dbReference type="EMBL" id="MBB5771466.1"/>
    </source>
</evidence>
<keyword evidence="1" id="KW-0175">Coiled coil</keyword>
<organism evidence="2 3">
    <name type="scientific">Brevundimonas vesicularis</name>
    <name type="common">Pseudomonas vesicularis</name>
    <dbReference type="NCBI Taxonomy" id="41276"/>
    <lineage>
        <taxon>Bacteria</taxon>
        <taxon>Pseudomonadati</taxon>
        <taxon>Pseudomonadota</taxon>
        <taxon>Alphaproteobacteria</taxon>
        <taxon>Caulobacterales</taxon>
        <taxon>Caulobacteraceae</taxon>
        <taxon>Brevundimonas</taxon>
    </lineage>
</organism>
<dbReference type="RefSeq" id="WP_184278905.1">
    <property type="nucleotide sequence ID" value="NZ_JACHLJ010000001.1"/>
</dbReference>